<feature type="domain" description="HTH marR-type" evidence="1">
    <location>
        <begin position="13"/>
        <end position="149"/>
    </location>
</feature>
<dbReference type="Gene3D" id="1.10.10.10">
    <property type="entry name" value="Winged helix-like DNA-binding domain superfamily/Winged helix DNA-binding domain"/>
    <property type="match status" value="1"/>
</dbReference>
<dbReference type="SUPFAM" id="SSF46785">
    <property type="entry name" value="Winged helix' DNA-binding domain"/>
    <property type="match status" value="1"/>
</dbReference>
<dbReference type="Pfam" id="PF12802">
    <property type="entry name" value="MarR_2"/>
    <property type="match status" value="1"/>
</dbReference>
<reference evidence="2 3" key="1">
    <citation type="submission" date="2020-03" db="EMBL/GenBank/DDBJ databases">
        <title>Sequencing the genomes of 1000 actinobacteria strains.</title>
        <authorList>
            <person name="Klenk H.-P."/>
        </authorList>
    </citation>
    <scope>NUCLEOTIDE SEQUENCE [LARGE SCALE GENOMIC DNA]</scope>
    <source>
        <strain evidence="2 3">DSM 45685</strain>
    </source>
</reference>
<accession>A0A7X5UKX2</accession>
<organism evidence="2 3">
    <name type="scientific">Saccharomonospora amisosensis</name>
    <dbReference type="NCBI Taxonomy" id="1128677"/>
    <lineage>
        <taxon>Bacteria</taxon>
        <taxon>Bacillati</taxon>
        <taxon>Actinomycetota</taxon>
        <taxon>Actinomycetes</taxon>
        <taxon>Pseudonocardiales</taxon>
        <taxon>Pseudonocardiaceae</taxon>
        <taxon>Saccharomonospora</taxon>
    </lineage>
</organism>
<dbReference type="InterPro" id="IPR039422">
    <property type="entry name" value="MarR/SlyA-like"/>
</dbReference>
<protein>
    <submittedName>
        <fullName evidence="2">DNA-binding MarR family transcriptional regulator</fullName>
    </submittedName>
</protein>
<comment type="caution">
    <text evidence="2">The sequence shown here is derived from an EMBL/GenBank/DDBJ whole genome shotgun (WGS) entry which is preliminary data.</text>
</comment>
<dbReference type="InterPro" id="IPR036390">
    <property type="entry name" value="WH_DNA-bd_sf"/>
</dbReference>
<dbReference type="RefSeq" id="WP_167165625.1">
    <property type="nucleotide sequence ID" value="NZ_JAAOYM010000001.1"/>
</dbReference>
<keyword evidence="3" id="KW-1185">Reference proteome</keyword>
<keyword evidence="2" id="KW-0238">DNA-binding</keyword>
<dbReference type="PANTHER" id="PTHR33164:SF106">
    <property type="entry name" value="TRANSCRIPTIONAL REGULATORY PROTEIN"/>
    <property type="match status" value="1"/>
</dbReference>
<dbReference type="SMART" id="SM00347">
    <property type="entry name" value="HTH_MARR"/>
    <property type="match status" value="1"/>
</dbReference>
<evidence type="ECO:0000313" key="3">
    <source>
        <dbReference type="Proteomes" id="UP000545493"/>
    </source>
</evidence>
<dbReference type="AlphaFoldDB" id="A0A7X5UKX2"/>
<dbReference type="GO" id="GO:0006950">
    <property type="term" value="P:response to stress"/>
    <property type="evidence" value="ECO:0007669"/>
    <property type="project" value="TreeGrafter"/>
</dbReference>
<sequence>MTLIEQHEDDYSDRSLIRQLRRLTVETDRFSDVLRETLGMHRTDFSALAVIMDSAGAGKPLSPGELSELLHLSPSATTALLDRLEAGGYVRRDRSPTDRRRVELHLRAQVQRSGRDFFAPLGEQYAAAWAHFDDAERAVIARFLYASIEATVRGRKALPTASDDLPGAET</sequence>
<gene>
    <name evidence="2" type="ORF">FHU38_000217</name>
</gene>
<evidence type="ECO:0000259" key="1">
    <source>
        <dbReference type="PROSITE" id="PS50995"/>
    </source>
</evidence>
<dbReference type="Proteomes" id="UP000545493">
    <property type="component" value="Unassembled WGS sequence"/>
</dbReference>
<dbReference type="PRINTS" id="PR00598">
    <property type="entry name" value="HTHMARR"/>
</dbReference>
<evidence type="ECO:0000313" key="2">
    <source>
        <dbReference type="EMBL" id="NIJ09873.1"/>
    </source>
</evidence>
<name>A0A7X5UKX2_9PSEU</name>
<dbReference type="EMBL" id="JAAOYM010000001">
    <property type="protein sequence ID" value="NIJ09873.1"/>
    <property type="molecule type" value="Genomic_DNA"/>
</dbReference>
<dbReference type="PROSITE" id="PS50995">
    <property type="entry name" value="HTH_MARR_2"/>
    <property type="match status" value="1"/>
</dbReference>
<dbReference type="GO" id="GO:0003700">
    <property type="term" value="F:DNA-binding transcription factor activity"/>
    <property type="evidence" value="ECO:0007669"/>
    <property type="project" value="InterPro"/>
</dbReference>
<dbReference type="PANTHER" id="PTHR33164">
    <property type="entry name" value="TRANSCRIPTIONAL REGULATOR, MARR FAMILY"/>
    <property type="match status" value="1"/>
</dbReference>
<dbReference type="GO" id="GO:0003677">
    <property type="term" value="F:DNA binding"/>
    <property type="evidence" value="ECO:0007669"/>
    <property type="project" value="UniProtKB-KW"/>
</dbReference>
<proteinExistence type="predicted"/>
<dbReference type="InterPro" id="IPR000835">
    <property type="entry name" value="HTH_MarR-typ"/>
</dbReference>
<dbReference type="InterPro" id="IPR036388">
    <property type="entry name" value="WH-like_DNA-bd_sf"/>
</dbReference>